<accession>A0A4Y7S5Y8</accession>
<dbReference type="EMBL" id="QPFP01000329">
    <property type="protein sequence ID" value="TEB16426.1"/>
    <property type="molecule type" value="Genomic_DNA"/>
</dbReference>
<gene>
    <name evidence="1" type="ORF">FA13DRAFT_1804668</name>
</gene>
<organism evidence="1 2">
    <name type="scientific">Coprinellus micaceus</name>
    <name type="common">Glistening ink-cap mushroom</name>
    <name type="synonym">Coprinus micaceus</name>
    <dbReference type="NCBI Taxonomy" id="71717"/>
    <lineage>
        <taxon>Eukaryota</taxon>
        <taxon>Fungi</taxon>
        <taxon>Dikarya</taxon>
        <taxon>Basidiomycota</taxon>
        <taxon>Agaricomycotina</taxon>
        <taxon>Agaricomycetes</taxon>
        <taxon>Agaricomycetidae</taxon>
        <taxon>Agaricales</taxon>
        <taxon>Agaricineae</taxon>
        <taxon>Psathyrellaceae</taxon>
        <taxon>Coprinellus</taxon>
    </lineage>
</organism>
<proteinExistence type="predicted"/>
<name>A0A4Y7S5Y8_COPMI</name>
<evidence type="ECO:0000313" key="2">
    <source>
        <dbReference type="Proteomes" id="UP000298030"/>
    </source>
</evidence>
<comment type="caution">
    <text evidence="1">The sequence shown here is derived from an EMBL/GenBank/DDBJ whole genome shotgun (WGS) entry which is preliminary data.</text>
</comment>
<sequence length="222" mass="25402">MDDFPLFGDFSIHHFYLIGCFLKQCRNAFLAHVMKKAAVITEGEMITALFLREMDVAIELNGYQKCLQPEMSPVPSFSRIVKAITLAATEELSPGMDRWKLVWELLSRGSLLPRVYIQCGAEEELRKNGPWFTIRPWWTSPYRKPTRKAVLREFSWAKDNIQMGFPRGVSDESLAHVEAVLVQAREDIDNKGLAADFRVVCTGIRLDNAVTRLAMLTDIYRT</sequence>
<protein>
    <submittedName>
        <fullName evidence="1">Uncharacterized protein</fullName>
    </submittedName>
</protein>
<dbReference type="AlphaFoldDB" id="A0A4Y7S5Y8"/>
<dbReference type="Proteomes" id="UP000298030">
    <property type="component" value="Unassembled WGS sequence"/>
</dbReference>
<evidence type="ECO:0000313" key="1">
    <source>
        <dbReference type="EMBL" id="TEB16426.1"/>
    </source>
</evidence>
<reference evidence="1 2" key="1">
    <citation type="journal article" date="2019" name="Nat. Ecol. Evol.">
        <title>Megaphylogeny resolves global patterns of mushroom evolution.</title>
        <authorList>
            <person name="Varga T."/>
            <person name="Krizsan K."/>
            <person name="Foldi C."/>
            <person name="Dima B."/>
            <person name="Sanchez-Garcia M."/>
            <person name="Sanchez-Ramirez S."/>
            <person name="Szollosi G.J."/>
            <person name="Szarkandi J.G."/>
            <person name="Papp V."/>
            <person name="Albert L."/>
            <person name="Andreopoulos W."/>
            <person name="Angelini C."/>
            <person name="Antonin V."/>
            <person name="Barry K.W."/>
            <person name="Bougher N.L."/>
            <person name="Buchanan P."/>
            <person name="Buyck B."/>
            <person name="Bense V."/>
            <person name="Catcheside P."/>
            <person name="Chovatia M."/>
            <person name="Cooper J."/>
            <person name="Damon W."/>
            <person name="Desjardin D."/>
            <person name="Finy P."/>
            <person name="Geml J."/>
            <person name="Haridas S."/>
            <person name="Hughes K."/>
            <person name="Justo A."/>
            <person name="Karasinski D."/>
            <person name="Kautmanova I."/>
            <person name="Kiss B."/>
            <person name="Kocsube S."/>
            <person name="Kotiranta H."/>
            <person name="LaButti K.M."/>
            <person name="Lechner B.E."/>
            <person name="Liimatainen K."/>
            <person name="Lipzen A."/>
            <person name="Lukacs Z."/>
            <person name="Mihaltcheva S."/>
            <person name="Morgado L.N."/>
            <person name="Niskanen T."/>
            <person name="Noordeloos M.E."/>
            <person name="Ohm R.A."/>
            <person name="Ortiz-Santana B."/>
            <person name="Ovrebo C."/>
            <person name="Racz N."/>
            <person name="Riley R."/>
            <person name="Savchenko A."/>
            <person name="Shiryaev A."/>
            <person name="Soop K."/>
            <person name="Spirin V."/>
            <person name="Szebenyi C."/>
            <person name="Tomsovsky M."/>
            <person name="Tulloss R.E."/>
            <person name="Uehling J."/>
            <person name="Grigoriev I.V."/>
            <person name="Vagvolgyi C."/>
            <person name="Papp T."/>
            <person name="Martin F.M."/>
            <person name="Miettinen O."/>
            <person name="Hibbett D.S."/>
            <person name="Nagy L.G."/>
        </authorList>
    </citation>
    <scope>NUCLEOTIDE SEQUENCE [LARGE SCALE GENOMIC DNA]</scope>
    <source>
        <strain evidence="1 2">FP101781</strain>
    </source>
</reference>
<keyword evidence="2" id="KW-1185">Reference proteome</keyword>
<dbReference type="OrthoDB" id="3121029at2759"/>